<dbReference type="SUPFAM" id="SSF47598">
    <property type="entry name" value="Ribbon-helix-helix"/>
    <property type="match status" value="1"/>
</dbReference>
<dbReference type="AlphaFoldDB" id="A0A4R1EU80"/>
<feature type="domain" description="CopG-like ribbon-helix-helix" evidence="1">
    <location>
        <begin position="5"/>
        <end position="42"/>
    </location>
</feature>
<proteinExistence type="predicted"/>
<dbReference type="Gene3D" id="1.10.1220.10">
    <property type="entry name" value="Met repressor-like"/>
    <property type="match status" value="1"/>
</dbReference>
<protein>
    <submittedName>
        <fullName evidence="2">Putative transcriptional regulator</fullName>
    </submittedName>
</protein>
<dbReference type="OrthoDB" id="5298181at2"/>
<dbReference type="InterPro" id="IPR010985">
    <property type="entry name" value="Ribbon_hlx_hlx"/>
</dbReference>
<evidence type="ECO:0000313" key="3">
    <source>
        <dbReference type="Proteomes" id="UP000294887"/>
    </source>
</evidence>
<evidence type="ECO:0000313" key="2">
    <source>
        <dbReference type="EMBL" id="TCJ84803.1"/>
    </source>
</evidence>
<accession>A0A4R1EU80</accession>
<keyword evidence="3" id="KW-1185">Reference proteome</keyword>
<dbReference type="PANTHER" id="PTHR40688:SF2">
    <property type="entry name" value="RIBBON-HELIX-HELIX PROTEIN COPG DOMAIN-CONTAINING PROTEIN"/>
    <property type="match status" value="1"/>
</dbReference>
<dbReference type="InterPro" id="IPR013321">
    <property type="entry name" value="Arc_rbn_hlx_hlx"/>
</dbReference>
<dbReference type="InterPro" id="IPR052991">
    <property type="entry name" value="Non-func_TypeII_TA_Antitoxin"/>
</dbReference>
<dbReference type="EMBL" id="SMFQ01000004">
    <property type="protein sequence ID" value="TCJ84803.1"/>
    <property type="molecule type" value="Genomic_DNA"/>
</dbReference>
<reference evidence="2 3" key="1">
    <citation type="submission" date="2019-03" db="EMBL/GenBank/DDBJ databases">
        <title>Genomic Encyclopedia of Type Strains, Phase IV (KMG-IV): sequencing the most valuable type-strain genomes for metagenomic binning, comparative biology and taxonomic classification.</title>
        <authorList>
            <person name="Goeker M."/>
        </authorList>
    </citation>
    <scope>NUCLEOTIDE SEQUENCE [LARGE SCALE GENOMIC DNA]</scope>
    <source>
        <strain evidence="2 3">DSM 24830</strain>
    </source>
</reference>
<evidence type="ECO:0000259" key="1">
    <source>
        <dbReference type="Pfam" id="PF07878"/>
    </source>
</evidence>
<gene>
    <name evidence="2" type="ORF">EV695_2764</name>
</gene>
<dbReference type="Proteomes" id="UP000294887">
    <property type="component" value="Unassembled WGS sequence"/>
</dbReference>
<dbReference type="InterPro" id="IPR012869">
    <property type="entry name" value="RHH_5"/>
</dbReference>
<dbReference type="RefSeq" id="WP_131906538.1">
    <property type="nucleotide sequence ID" value="NZ_BAAAFU010000006.1"/>
</dbReference>
<dbReference type="Pfam" id="PF07878">
    <property type="entry name" value="RHH_5"/>
    <property type="match status" value="1"/>
</dbReference>
<dbReference type="PANTHER" id="PTHR40688">
    <property type="match status" value="1"/>
</dbReference>
<organism evidence="2 3">
    <name type="scientific">Cocleimonas flava</name>
    <dbReference type="NCBI Taxonomy" id="634765"/>
    <lineage>
        <taxon>Bacteria</taxon>
        <taxon>Pseudomonadati</taxon>
        <taxon>Pseudomonadota</taxon>
        <taxon>Gammaproteobacteria</taxon>
        <taxon>Thiotrichales</taxon>
        <taxon>Thiotrichaceae</taxon>
        <taxon>Cocleimonas</taxon>
    </lineage>
</organism>
<sequence>MTQTVSIRLPIEVLERLDELAKITDRSKAWLMAHAIEQYVEHESWQIKAIESTLAKVQEGDAEFAGHDAVGDWLKSWGTTDEGKTPQCK</sequence>
<dbReference type="CDD" id="cd22233">
    <property type="entry name" value="RHH_CopAso-like"/>
    <property type="match status" value="1"/>
</dbReference>
<comment type="caution">
    <text evidence="2">The sequence shown here is derived from an EMBL/GenBank/DDBJ whole genome shotgun (WGS) entry which is preliminary data.</text>
</comment>
<name>A0A4R1EU80_9GAMM</name>
<dbReference type="GO" id="GO:0006355">
    <property type="term" value="P:regulation of DNA-templated transcription"/>
    <property type="evidence" value="ECO:0007669"/>
    <property type="project" value="InterPro"/>
</dbReference>